<name>A0A8S9NYU9_BRACR</name>
<feature type="region of interest" description="Disordered" evidence="1">
    <location>
        <begin position="101"/>
        <end position="221"/>
    </location>
</feature>
<proteinExistence type="predicted"/>
<accession>A0A8S9NYU9</accession>
<feature type="compositionally biased region" description="Acidic residues" evidence="1">
    <location>
        <begin position="279"/>
        <end position="298"/>
    </location>
</feature>
<feature type="compositionally biased region" description="Basic and acidic residues" evidence="1">
    <location>
        <begin position="107"/>
        <end position="137"/>
    </location>
</feature>
<reference evidence="2" key="1">
    <citation type="submission" date="2019-12" db="EMBL/GenBank/DDBJ databases">
        <title>Genome sequencing and annotation of Brassica cretica.</title>
        <authorList>
            <person name="Studholme D.J."/>
            <person name="Sarris P."/>
        </authorList>
    </citation>
    <scope>NUCLEOTIDE SEQUENCE</scope>
    <source>
        <strain evidence="2">PFS-109/04</strain>
        <tissue evidence="2">Leaf</tissue>
    </source>
</reference>
<evidence type="ECO:0000313" key="2">
    <source>
        <dbReference type="EMBL" id="KAF3508916.1"/>
    </source>
</evidence>
<dbReference type="Proteomes" id="UP000712600">
    <property type="component" value="Unassembled WGS sequence"/>
</dbReference>
<comment type="caution">
    <text evidence="2">The sequence shown here is derived from an EMBL/GenBank/DDBJ whole genome shotgun (WGS) entry which is preliminary data.</text>
</comment>
<feature type="region of interest" description="Disordered" evidence="1">
    <location>
        <begin position="277"/>
        <end position="398"/>
    </location>
</feature>
<feature type="compositionally biased region" description="Basic and acidic residues" evidence="1">
    <location>
        <begin position="151"/>
        <end position="167"/>
    </location>
</feature>
<feature type="compositionally biased region" description="Polar residues" evidence="1">
    <location>
        <begin position="179"/>
        <end position="194"/>
    </location>
</feature>
<evidence type="ECO:0000256" key="1">
    <source>
        <dbReference type="SAM" id="MobiDB-lite"/>
    </source>
</evidence>
<dbReference type="EMBL" id="QGKX02001521">
    <property type="protein sequence ID" value="KAF3508916.1"/>
    <property type="molecule type" value="Genomic_DNA"/>
</dbReference>
<evidence type="ECO:0000313" key="3">
    <source>
        <dbReference type="Proteomes" id="UP000712600"/>
    </source>
</evidence>
<protein>
    <submittedName>
        <fullName evidence="2">Uncharacterized protein</fullName>
    </submittedName>
</protein>
<organism evidence="2 3">
    <name type="scientific">Brassica cretica</name>
    <name type="common">Mustard</name>
    <dbReference type="NCBI Taxonomy" id="69181"/>
    <lineage>
        <taxon>Eukaryota</taxon>
        <taxon>Viridiplantae</taxon>
        <taxon>Streptophyta</taxon>
        <taxon>Embryophyta</taxon>
        <taxon>Tracheophyta</taxon>
        <taxon>Spermatophyta</taxon>
        <taxon>Magnoliopsida</taxon>
        <taxon>eudicotyledons</taxon>
        <taxon>Gunneridae</taxon>
        <taxon>Pentapetalae</taxon>
        <taxon>rosids</taxon>
        <taxon>malvids</taxon>
        <taxon>Brassicales</taxon>
        <taxon>Brassicaceae</taxon>
        <taxon>Brassiceae</taxon>
        <taxon>Brassica</taxon>
    </lineage>
</organism>
<dbReference type="AlphaFoldDB" id="A0A8S9NYU9"/>
<gene>
    <name evidence="2" type="ORF">F2Q69_00006729</name>
</gene>
<feature type="compositionally biased region" description="Basic and acidic residues" evidence="1">
    <location>
        <begin position="197"/>
        <end position="221"/>
    </location>
</feature>
<sequence length="398" mass="44820">MVFRRWDPSPCLGDWFVTGIQECASDSQKRGFQSDQLGIILGFNKDIWVRLWKSKISMDWIGNPFGINTESWNNKEGNGGWFDEAKHDERARTYKGVVINGNVGQQNKEREGREYYGKGKGKMAEAQDSKWVKVAEKGHRRPYNNQGNYRGDGEGSRYTSGRREDARNGNSELGFGVQKTRNGTSSGQSRTVQEQRGPPREDKEEGEIKNNGEEDTRLPSREFQMELAKTQAEGTEVIVEPTNEERGLNMINGMVEKRDYTEEDLEMELEAINATLLENGDDMEEEEEFQTLSEEEAEQASRAQVLREHALEEEKMVSGEADVEKGTRPEVGETKQGNRKRLFKPSISTAGSTKMRLASALVSPRKRAAAKMGPRQGDSSKPPESKGPSNPKLANLKF</sequence>
<feature type="compositionally biased region" description="Basic and acidic residues" evidence="1">
    <location>
        <begin position="305"/>
        <end position="333"/>
    </location>
</feature>